<evidence type="ECO:0000256" key="1">
    <source>
        <dbReference type="ARBA" id="ARBA00022670"/>
    </source>
</evidence>
<dbReference type="OrthoDB" id="5436876at2"/>
<evidence type="ECO:0000256" key="2">
    <source>
        <dbReference type="ARBA" id="ARBA00022801"/>
    </source>
</evidence>
<dbReference type="Gene3D" id="1.10.3210.10">
    <property type="entry name" value="Hypothetical protein af1432"/>
    <property type="match status" value="1"/>
</dbReference>
<protein>
    <submittedName>
        <fullName evidence="6">DUF3626 domain-containing protein</fullName>
    </submittedName>
</protein>
<name>A0A540WJK0_9BACT</name>
<dbReference type="SUPFAM" id="SSF54001">
    <property type="entry name" value="Cysteine proteinases"/>
    <property type="match status" value="1"/>
</dbReference>
<dbReference type="GO" id="GO:0000338">
    <property type="term" value="P:protein deneddylation"/>
    <property type="evidence" value="ECO:0007669"/>
    <property type="project" value="TreeGrafter"/>
</dbReference>
<proteinExistence type="predicted"/>
<organism evidence="6 7">
    <name type="scientific">Myxococcus llanfairpwllgwyngyllgogerychwyrndrobwllllantysiliogogogochensis</name>
    <dbReference type="NCBI Taxonomy" id="2590453"/>
    <lineage>
        <taxon>Bacteria</taxon>
        <taxon>Pseudomonadati</taxon>
        <taxon>Myxococcota</taxon>
        <taxon>Myxococcia</taxon>
        <taxon>Myxococcales</taxon>
        <taxon>Cystobacterineae</taxon>
        <taxon>Myxococcaceae</taxon>
        <taxon>Myxococcus</taxon>
    </lineage>
</organism>
<dbReference type="EMBL" id="VIFM01000377">
    <property type="protein sequence ID" value="TQF09202.1"/>
    <property type="molecule type" value="Genomic_DNA"/>
</dbReference>
<dbReference type="Gene3D" id="3.40.395.10">
    <property type="entry name" value="Adenoviral Proteinase, Chain A"/>
    <property type="match status" value="1"/>
</dbReference>
<dbReference type="InterPro" id="IPR038765">
    <property type="entry name" value="Papain-like_cys_pep_sf"/>
</dbReference>
<dbReference type="PANTHER" id="PTHR46468:SF1">
    <property type="entry name" value="SENTRIN-SPECIFIC PROTEASE 8"/>
    <property type="match status" value="1"/>
</dbReference>
<gene>
    <name evidence="6" type="ORF">FJV41_45850</name>
</gene>
<sequence length="1103" mass="123223">MAHEWILYIDSDATVLRATRNLLSRYDLFQLREDTGWMTDTLIDHGVTGYDDGLGALNAHQVMWISPSVVKAGKDGDDEAFGNSLGAELGAARHLDLATTRLPKDAPVLLFPVNTEETHWSLLVFSAATRAFVHYDSLGESNAGAARALIQKLHAKGYLSRALDFTTSADVERQEDGYNCGLYVIQFARALMRAGQTLSANPLGLITSASCDLLRGQMLRALEPLFPPAPLAQPPPPLGGESSARKERKPPEPTKKSDSDVILKKSLMSTKSSRKKKLKTALLLATNNDRDFTKCFIHTSPSALTVINGERAESLMTLVDEGRTLWEVLGESSSVPSPRKPKGGGFVSKYSTYVEKGGFTLEPRLHPDTSEAIQTDRTQSLLKRVPAEGFQPTFFQFQRQDMNTLLAHYEQNVPDFHHNHQHIARSLILGMAMANFYLRHGQPRFLPGDTRPESLRTKPANDDGQRDEALARMPEPELDEVDIAAIAYGIGMHDCARASSGKDVWEHESARNCFYYLRESGYGNEYAAYVARMIVKNEQNDDERKEKPKPPEEKGVSVPKVITVSKVDSRSAKKGDAKNTARTDEPKPPRLGDLNEQIVHDADTLEIHRVLNNKKFLPERLLFLTDERLDRVKLAEGRKQEFREQLIADAAWFVHITEKIAVPPEDGDDGKPGGPGRVHFEEGLKSFRGVTKQFGGYFEAHESVLIEAIVQKPRSFPFFYQYYFHACFDPKDAQFLKLTPEERLVLVRARINTIERVTRDHALATEALTAFNTTGSTDYTVENFGRDLVQFQLTANLNCDDLEKVIDAVDRGTKLPAHLAQYWEIFFKTGKQRVGASTDSVPRDNAERFKVQYQTPCESPGFDRARRPKYAAINLAQTTSGACPKYGDAAYILKPHLWRRITLTHNDTFSVGVFPDDLCTPTHPFTLLKQISGLRFQEDHLKLYAAGRGQNDGLRKAAQKKAAIPYIEAHIHGLVEWAHDVEEIRISVNPASRDAYKSEEKVWDWGAFDAKLLAFAQLWATDERPGGIPVRYVSDESFEVFATRDDAMKQQNPLGARTVTGKLSGAQHHKAPPKPKLPVSDSKPPDSKPPDSKLPSSEAESTL</sequence>
<evidence type="ECO:0000259" key="5">
    <source>
        <dbReference type="PROSITE" id="PS50600"/>
    </source>
</evidence>
<reference evidence="6 7" key="1">
    <citation type="submission" date="2019-06" db="EMBL/GenBank/DDBJ databases">
        <authorList>
            <person name="Livingstone P."/>
            <person name="Whitworth D."/>
        </authorList>
    </citation>
    <scope>NUCLEOTIDE SEQUENCE [LARGE SCALE GENOMIC DNA]</scope>
    <source>
        <strain evidence="6 7">AM401</strain>
    </source>
</reference>
<keyword evidence="1" id="KW-0645">Protease</keyword>
<dbReference type="GO" id="GO:0008234">
    <property type="term" value="F:cysteine-type peptidase activity"/>
    <property type="evidence" value="ECO:0007669"/>
    <property type="project" value="UniProtKB-KW"/>
</dbReference>
<feature type="region of interest" description="Disordered" evidence="4">
    <location>
        <begin position="447"/>
        <end position="467"/>
    </location>
</feature>
<dbReference type="Proteomes" id="UP000315369">
    <property type="component" value="Unassembled WGS sequence"/>
</dbReference>
<evidence type="ECO:0000313" key="6">
    <source>
        <dbReference type="EMBL" id="TQF09202.1"/>
    </source>
</evidence>
<keyword evidence="3" id="KW-0788">Thiol protease</keyword>
<keyword evidence="2" id="KW-0378">Hydrolase</keyword>
<feature type="compositionally biased region" description="Basic and acidic residues" evidence="4">
    <location>
        <begin position="539"/>
        <end position="555"/>
    </location>
</feature>
<feature type="compositionally biased region" description="Basic and acidic residues" evidence="4">
    <location>
        <begin position="567"/>
        <end position="590"/>
    </location>
</feature>
<feature type="compositionally biased region" description="Basic and acidic residues" evidence="4">
    <location>
        <begin position="450"/>
        <end position="467"/>
    </location>
</feature>
<feature type="region of interest" description="Disordered" evidence="4">
    <location>
        <begin position="226"/>
        <end position="261"/>
    </location>
</feature>
<evidence type="ECO:0000256" key="3">
    <source>
        <dbReference type="ARBA" id="ARBA00022807"/>
    </source>
</evidence>
<feature type="compositionally biased region" description="Basic and acidic residues" evidence="4">
    <location>
        <begin position="243"/>
        <end position="261"/>
    </location>
</feature>
<dbReference type="InterPro" id="IPR044613">
    <property type="entry name" value="Nep1/2-like"/>
</dbReference>
<feature type="domain" description="Ubiquitin-like protease family profile" evidence="5">
    <location>
        <begin position="21"/>
        <end position="191"/>
    </location>
</feature>
<comment type="caution">
    <text evidence="6">The sequence shown here is derived from an EMBL/GenBank/DDBJ whole genome shotgun (WGS) entry which is preliminary data.</text>
</comment>
<keyword evidence="7" id="KW-1185">Reference proteome</keyword>
<dbReference type="AlphaFoldDB" id="A0A540WJK0"/>
<dbReference type="RefSeq" id="WP_141648950.1">
    <property type="nucleotide sequence ID" value="NZ_VIFM01000377.1"/>
</dbReference>
<dbReference type="GO" id="GO:0019784">
    <property type="term" value="F:deNEDDylase activity"/>
    <property type="evidence" value="ECO:0007669"/>
    <property type="project" value="InterPro"/>
</dbReference>
<feature type="region of interest" description="Disordered" evidence="4">
    <location>
        <begin position="1059"/>
        <end position="1103"/>
    </location>
</feature>
<evidence type="ECO:0000313" key="7">
    <source>
        <dbReference type="Proteomes" id="UP000315369"/>
    </source>
</evidence>
<dbReference type="Pfam" id="PF02902">
    <property type="entry name" value="Peptidase_C48"/>
    <property type="match status" value="1"/>
</dbReference>
<feature type="compositionally biased region" description="Pro residues" evidence="4">
    <location>
        <begin position="226"/>
        <end position="238"/>
    </location>
</feature>
<accession>A0A540WJK0</accession>
<evidence type="ECO:0000256" key="4">
    <source>
        <dbReference type="SAM" id="MobiDB-lite"/>
    </source>
</evidence>
<feature type="region of interest" description="Disordered" evidence="4">
    <location>
        <begin position="539"/>
        <end position="595"/>
    </location>
</feature>
<dbReference type="PANTHER" id="PTHR46468">
    <property type="entry name" value="SENTRIN-SPECIFIC PROTEASE 8"/>
    <property type="match status" value="1"/>
</dbReference>
<dbReference type="PROSITE" id="PS50600">
    <property type="entry name" value="ULP_PROTEASE"/>
    <property type="match status" value="1"/>
</dbReference>
<dbReference type="InterPro" id="IPR003653">
    <property type="entry name" value="Peptidase_C48_C"/>
</dbReference>
<dbReference type="GO" id="GO:0006508">
    <property type="term" value="P:proteolysis"/>
    <property type="evidence" value="ECO:0007669"/>
    <property type="project" value="UniProtKB-KW"/>
</dbReference>